<accession>A0A2M4CBR0</accession>
<name>A0A2M4CBR0_9DIPT</name>
<dbReference type="PROSITE" id="PS51257">
    <property type="entry name" value="PROKAR_LIPOPROTEIN"/>
    <property type="match status" value="1"/>
</dbReference>
<evidence type="ECO:0000313" key="2">
    <source>
        <dbReference type="EMBL" id="MBW62770.1"/>
    </source>
</evidence>
<keyword evidence="1" id="KW-0732">Signal</keyword>
<organism evidence="2">
    <name type="scientific">Anopheles marajoara</name>
    <dbReference type="NCBI Taxonomy" id="58244"/>
    <lineage>
        <taxon>Eukaryota</taxon>
        <taxon>Metazoa</taxon>
        <taxon>Ecdysozoa</taxon>
        <taxon>Arthropoda</taxon>
        <taxon>Hexapoda</taxon>
        <taxon>Insecta</taxon>
        <taxon>Pterygota</taxon>
        <taxon>Neoptera</taxon>
        <taxon>Endopterygota</taxon>
        <taxon>Diptera</taxon>
        <taxon>Nematocera</taxon>
        <taxon>Culicoidea</taxon>
        <taxon>Culicidae</taxon>
        <taxon>Anophelinae</taxon>
        <taxon>Anopheles</taxon>
    </lineage>
</organism>
<proteinExistence type="predicted"/>
<sequence>MRRPLLVIVVGALSVAVSACLDVHSTGRQKEVSLSAPTNARQRQLCRLNLESVCSKFNQTENDRVSYQNFENGKKKHSK</sequence>
<feature type="chain" id="PRO_5014850362" evidence="1">
    <location>
        <begin position="20"/>
        <end position="79"/>
    </location>
</feature>
<evidence type="ECO:0000256" key="1">
    <source>
        <dbReference type="SAM" id="SignalP"/>
    </source>
</evidence>
<reference evidence="2" key="1">
    <citation type="submission" date="2018-01" db="EMBL/GenBank/DDBJ databases">
        <title>An insight into the sialome of Amazonian anophelines.</title>
        <authorList>
            <person name="Ribeiro J.M."/>
            <person name="Scarpassa V."/>
            <person name="Calvo E."/>
        </authorList>
    </citation>
    <scope>NUCLEOTIDE SEQUENCE</scope>
    <source>
        <tissue evidence="2">Salivary glands</tissue>
    </source>
</reference>
<feature type="signal peptide" evidence="1">
    <location>
        <begin position="1"/>
        <end position="19"/>
    </location>
</feature>
<protein>
    <submittedName>
        <fullName evidence="2">Putative secreted protein</fullName>
    </submittedName>
</protein>
<dbReference type="AlphaFoldDB" id="A0A2M4CBR0"/>
<dbReference type="EMBL" id="GGFJ01013629">
    <property type="protein sequence ID" value="MBW62770.1"/>
    <property type="molecule type" value="Transcribed_RNA"/>
</dbReference>